<dbReference type="RefSeq" id="WP_075036995.1">
    <property type="nucleotide sequence ID" value="NZ_FOSB01000007.1"/>
</dbReference>
<comment type="catalytic activity">
    <reaction evidence="1">
        <text>ATP + protein L-histidine = ADP + protein N-phospho-L-histidine.</text>
        <dbReference type="EC" id="2.7.13.3"/>
    </reaction>
</comment>
<evidence type="ECO:0000256" key="9">
    <source>
        <dbReference type="ARBA" id="ARBA00022840"/>
    </source>
</evidence>
<dbReference type="GO" id="GO:0005886">
    <property type="term" value="C:plasma membrane"/>
    <property type="evidence" value="ECO:0007669"/>
    <property type="project" value="TreeGrafter"/>
</dbReference>
<evidence type="ECO:0000256" key="8">
    <source>
        <dbReference type="ARBA" id="ARBA00022777"/>
    </source>
</evidence>
<protein>
    <recommendedName>
        <fullName evidence="3">histidine kinase</fullName>
        <ecNumber evidence="3">2.7.13.3</ecNumber>
    </recommendedName>
</protein>
<gene>
    <name evidence="14" type="ORF">SAMN04487936_10769</name>
</gene>
<evidence type="ECO:0000256" key="11">
    <source>
        <dbReference type="ARBA" id="ARBA00023012"/>
    </source>
</evidence>
<dbReference type="EC" id="2.7.13.3" evidence="3"/>
<evidence type="ECO:0000256" key="10">
    <source>
        <dbReference type="ARBA" id="ARBA00022989"/>
    </source>
</evidence>
<keyword evidence="15" id="KW-1185">Reference proteome</keyword>
<keyword evidence="7" id="KW-0547">Nucleotide-binding</keyword>
<keyword evidence="9" id="KW-0067">ATP-binding</keyword>
<dbReference type="Gene3D" id="3.30.565.10">
    <property type="entry name" value="Histidine kinase-like ATPase, C-terminal domain"/>
    <property type="match status" value="1"/>
</dbReference>
<keyword evidence="12" id="KW-0472">Membrane</keyword>
<dbReference type="AlphaFoldDB" id="A0A1I3WSA0"/>
<evidence type="ECO:0000256" key="3">
    <source>
        <dbReference type="ARBA" id="ARBA00012438"/>
    </source>
</evidence>
<evidence type="ECO:0000256" key="12">
    <source>
        <dbReference type="ARBA" id="ARBA00023136"/>
    </source>
</evidence>
<evidence type="ECO:0000313" key="15">
    <source>
        <dbReference type="Proteomes" id="UP000183557"/>
    </source>
</evidence>
<dbReference type="SUPFAM" id="SSF47384">
    <property type="entry name" value="Homodimeric domain of signal transducing histidine kinase"/>
    <property type="match status" value="1"/>
</dbReference>
<proteinExistence type="predicted"/>
<dbReference type="Pfam" id="PF02518">
    <property type="entry name" value="HATPase_c"/>
    <property type="match status" value="1"/>
</dbReference>
<dbReference type="InterPro" id="IPR005467">
    <property type="entry name" value="His_kinase_dom"/>
</dbReference>
<keyword evidence="6" id="KW-0812">Transmembrane</keyword>
<dbReference type="Proteomes" id="UP000183557">
    <property type="component" value="Unassembled WGS sequence"/>
</dbReference>
<sequence>MTFLLTVLILLVLIFLLIRHYFLKKEIKRTALQLYEINREITSKKINIHFYDKDLEKLAEEINRQIDLTKNAQAEKRSSENELKQAISYISHDIRTPMTSILGYIQFLESDEITKELKHEYTGIIKNSAKRLKVLLEDFFELSLIEQMDYPLKYERVELNSLALDVLLGFYEEFNQRNLTPDIHTPEEDLFIYADPSAVKRVIENLTMNALRYSTGHVTIQLSQENQSIYLNVCNSANHFEEQDLPHLFDRFYKADHTRTKKGTGLGLPIAKSLMEKMNGNLTAELKGTQIIMRCEWKEHS</sequence>
<dbReference type="InterPro" id="IPR004358">
    <property type="entry name" value="Sig_transdc_His_kin-like_C"/>
</dbReference>
<keyword evidence="5" id="KW-0808">Transferase</keyword>
<dbReference type="InterPro" id="IPR050398">
    <property type="entry name" value="HssS/ArlS-like"/>
</dbReference>
<dbReference type="InterPro" id="IPR036890">
    <property type="entry name" value="HATPase_C_sf"/>
</dbReference>
<dbReference type="PANTHER" id="PTHR45528">
    <property type="entry name" value="SENSOR HISTIDINE KINASE CPXA"/>
    <property type="match status" value="1"/>
</dbReference>
<dbReference type="EMBL" id="FOSB01000007">
    <property type="protein sequence ID" value="SFK09331.1"/>
    <property type="molecule type" value="Genomic_DNA"/>
</dbReference>
<keyword evidence="8 14" id="KW-0418">Kinase</keyword>
<keyword evidence="4" id="KW-0597">Phosphoprotein</keyword>
<dbReference type="SMART" id="SM00388">
    <property type="entry name" value="HisKA"/>
    <property type="match status" value="1"/>
</dbReference>
<keyword evidence="10" id="KW-1133">Transmembrane helix</keyword>
<dbReference type="CDD" id="cd00082">
    <property type="entry name" value="HisKA"/>
    <property type="match status" value="1"/>
</dbReference>
<feature type="domain" description="Histidine kinase" evidence="13">
    <location>
        <begin position="89"/>
        <end position="285"/>
    </location>
</feature>
<keyword evidence="11" id="KW-0902">Two-component regulatory system</keyword>
<dbReference type="InterPro" id="IPR003661">
    <property type="entry name" value="HisK_dim/P_dom"/>
</dbReference>
<dbReference type="InterPro" id="IPR003594">
    <property type="entry name" value="HATPase_dom"/>
</dbReference>
<evidence type="ECO:0000256" key="2">
    <source>
        <dbReference type="ARBA" id="ARBA00004141"/>
    </source>
</evidence>
<evidence type="ECO:0000256" key="4">
    <source>
        <dbReference type="ARBA" id="ARBA00022553"/>
    </source>
</evidence>
<evidence type="ECO:0000313" key="14">
    <source>
        <dbReference type="EMBL" id="SFK09331.1"/>
    </source>
</evidence>
<dbReference type="CDD" id="cd00075">
    <property type="entry name" value="HATPase"/>
    <property type="match status" value="1"/>
</dbReference>
<name>A0A1I3WSA0_HALDA</name>
<accession>A0A1I3WSA0</accession>
<comment type="subcellular location">
    <subcellularLocation>
        <location evidence="2">Membrane</location>
        <topology evidence="2">Multi-pass membrane protein</topology>
    </subcellularLocation>
</comment>
<dbReference type="Gene3D" id="1.10.287.130">
    <property type="match status" value="1"/>
</dbReference>
<dbReference type="InterPro" id="IPR036097">
    <property type="entry name" value="HisK_dim/P_sf"/>
</dbReference>
<organism evidence="14 15">
    <name type="scientific">Halobacillus dabanensis</name>
    <dbReference type="NCBI Taxonomy" id="240302"/>
    <lineage>
        <taxon>Bacteria</taxon>
        <taxon>Bacillati</taxon>
        <taxon>Bacillota</taxon>
        <taxon>Bacilli</taxon>
        <taxon>Bacillales</taxon>
        <taxon>Bacillaceae</taxon>
        <taxon>Halobacillus</taxon>
    </lineage>
</organism>
<evidence type="ECO:0000256" key="7">
    <source>
        <dbReference type="ARBA" id="ARBA00022741"/>
    </source>
</evidence>
<dbReference type="GO" id="GO:0005524">
    <property type="term" value="F:ATP binding"/>
    <property type="evidence" value="ECO:0007669"/>
    <property type="project" value="UniProtKB-KW"/>
</dbReference>
<dbReference type="OrthoDB" id="9792991at2"/>
<dbReference type="PROSITE" id="PS50109">
    <property type="entry name" value="HIS_KIN"/>
    <property type="match status" value="1"/>
</dbReference>
<evidence type="ECO:0000256" key="1">
    <source>
        <dbReference type="ARBA" id="ARBA00000085"/>
    </source>
</evidence>
<dbReference type="PRINTS" id="PR00344">
    <property type="entry name" value="BCTRLSENSOR"/>
</dbReference>
<dbReference type="SMART" id="SM00387">
    <property type="entry name" value="HATPase_c"/>
    <property type="match status" value="1"/>
</dbReference>
<reference evidence="15" key="1">
    <citation type="submission" date="2016-10" db="EMBL/GenBank/DDBJ databases">
        <authorList>
            <person name="Varghese N."/>
            <person name="Submissions S."/>
        </authorList>
    </citation>
    <scope>NUCLEOTIDE SEQUENCE [LARGE SCALE GENOMIC DNA]</scope>
    <source>
        <strain evidence="15">CGMCC 1.3704</strain>
    </source>
</reference>
<evidence type="ECO:0000256" key="5">
    <source>
        <dbReference type="ARBA" id="ARBA00022679"/>
    </source>
</evidence>
<evidence type="ECO:0000259" key="13">
    <source>
        <dbReference type="PROSITE" id="PS50109"/>
    </source>
</evidence>
<dbReference type="Pfam" id="PF00512">
    <property type="entry name" value="HisKA"/>
    <property type="match status" value="1"/>
</dbReference>
<evidence type="ECO:0000256" key="6">
    <source>
        <dbReference type="ARBA" id="ARBA00022692"/>
    </source>
</evidence>
<dbReference type="PANTHER" id="PTHR45528:SF8">
    <property type="entry name" value="HISTIDINE KINASE"/>
    <property type="match status" value="1"/>
</dbReference>
<dbReference type="SUPFAM" id="SSF55874">
    <property type="entry name" value="ATPase domain of HSP90 chaperone/DNA topoisomerase II/histidine kinase"/>
    <property type="match status" value="1"/>
</dbReference>
<dbReference type="STRING" id="240302.BN982_00781"/>
<dbReference type="GO" id="GO:0000155">
    <property type="term" value="F:phosphorelay sensor kinase activity"/>
    <property type="evidence" value="ECO:0007669"/>
    <property type="project" value="InterPro"/>
</dbReference>